<dbReference type="AlphaFoldDB" id="A0A327RG41"/>
<dbReference type="Proteomes" id="UP000249696">
    <property type="component" value="Unassembled WGS sequence"/>
</dbReference>
<evidence type="ECO:0000313" key="4">
    <source>
        <dbReference type="Proteomes" id="UP000249696"/>
    </source>
</evidence>
<keyword evidence="4" id="KW-1185">Reference proteome</keyword>
<protein>
    <recommendedName>
        <fullName evidence="5">PKD domain-containing protein</fullName>
    </recommendedName>
</protein>
<dbReference type="OrthoDB" id="1427071at2"/>
<gene>
    <name evidence="3" type="ORF">LV92_00562</name>
</gene>
<proteinExistence type="predicted"/>
<dbReference type="RefSeq" id="WP_111622106.1">
    <property type="nucleotide sequence ID" value="NZ_QLLN01000001.1"/>
</dbReference>
<feature type="signal peptide" evidence="2">
    <location>
        <begin position="1"/>
        <end position="21"/>
    </location>
</feature>
<feature type="region of interest" description="Disordered" evidence="1">
    <location>
        <begin position="231"/>
        <end position="257"/>
    </location>
</feature>
<reference evidence="3 4" key="1">
    <citation type="submission" date="2018-06" db="EMBL/GenBank/DDBJ databases">
        <title>Genomic Encyclopedia of Archaeal and Bacterial Type Strains, Phase II (KMG-II): from individual species to whole genera.</title>
        <authorList>
            <person name="Goeker M."/>
        </authorList>
    </citation>
    <scope>NUCLEOTIDE SEQUENCE [LARGE SCALE GENOMIC DNA]</scope>
    <source>
        <strain evidence="3 4">DSM 23522</strain>
    </source>
</reference>
<dbReference type="PROSITE" id="PS51257">
    <property type="entry name" value="PROKAR_LIPOPROTEIN"/>
    <property type="match status" value="1"/>
</dbReference>
<evidence type="ECO:0000256" key="1">
    <source>
        <dbReference type="SAM" id="MobiDB-lite"/>
    </source>
</evidence>
<name>A0A327RG41_9FLAO</name>
<comment type="caution">
    <text evidence="3">The sequence shown here is derived from an EMBL/GenBank/DDBJ whole genome shotgun (WGS) entry which is preliminary data.</text>
</comment>
<evidence type="ECO:0008006" key="5">
    <source>
        <dbReference type="Google" id="ProtNLM"/>
    </source>
</evidence>
<keyword evidence="2" id="KW-0732">Signal</keyword>
<sequence>MKTFKLVVLFSAFILASSCSKDEVEESASSLKTTNSQICTNVQGASAIYWDFSHGLPTPLRQVPLLKNPGQQFVHSQLPLLGFTIPQGFNAFEVTNPLTATLGVNVVRNDNNVVYRWVPNTRVFGTVSTTAIIANEINNMFAHYGFNGTPEVLCTTTSNTTFEGIPMTFTARLLRFGNITGQVWVRSTYIAESTFSTISVTAAPTGEFDTQVFDTFLPINFQLYVGSGGSAEDKDGDGFSVLEDPDDNDPNVPIKQG</sequence>
<evidence type="ECO:0000313" key="3">
    <source>
        <dbReference type="EMBL" id="RAJ15859.1"/>
    </source>
</evidence>
<feature type="chain" id="PRO_5016378436" description="PKD domain-containing protein" evidence="2">
    <location>
        <begin position="22"/>
        <end position="257"/>
    </location>
</feature>
<organism evidence="3 4">
    <name type="scientific">Arenibacter echinorum</name>
    <dbReference type="NCBI Taxonomy" id="440515"/>
    <lineage>
        <taxon>Bacteria</taxon>
        <taxon>Pseudomonadati</taxon>
        <taxon>Bacteroidota</taxon>
        <taxon>Flavobacteriia</taxon>
        <taxon>Flavobacteriales</taxon>
        <taxon>Flavobacteriaceae</taxon>
        <taxon>Arenibacter</taxon>
    </lineage>
</organism>
<accession>A0A327RG41</accession>
<evidence type="ECO:0000256" key="2">
    <source>
        <dbReference type="SAM" id="SignalP"/>
    </source>
</evidence>
<dbReference type="EMBL" id="QLLN01000001">
    <property type="protein sequence ID" value="RAJ15859.1"/>
    <property type="molecule type" value="Genomic_DNA"/>
</dbReference>